<evidence type="ECO:0000256" key="1">
    <source>
        <dbReference type="ARBA" id="ARBA00022630"/>
    </source>
</evidence>
<protein>
    <submittedName>
        <fullName evidence="3">Thioredoxin reductase (NADPH)</fullName>
    </submittedName>
</protein>
<dbReference type="PRINTS" id="PR00469">
    <property type="entry name" value="PNDRDTASEII"/>
</dbReference>
<dbReference type="SUPFAM" id="SSF51905">
    <property type="entry name" value="FAD/NAD(P)-binding domain"/>
    <property type="match status" value="1"/>
</dbReference>
<evidence type="ECO:0000313" key="3">
    <source>
        <dbReference type="EMBL" id="SMD34043.1"/>
    </source>
</evidence>
<dbReference type="NCBIfam" id="TIGR04018">
    <property type="entry name" value="Bthiol_YpdA"/>
    <property type="match status" value="1"/>
</dbReference>
<dbReference type="PRINTS" id="PR00368">
    <property type="entry name" value="FADPNR"/>
</dbReference>
<dbReference type="EMBL" id="FWYF01000002">
    <property type="protein sequence ID" value="SMD34043.1"/>
    <property type="molecule type" value="Genomic_DNA"/>
</dbReference>
<dbReference type="Proteomes" id="UP000192472">
    <property type="component" value="Unassembled WGS sequence"/>
</dbReference>
<accession>A0A1W2GBP5</accession>
<evidence type="ECO:0000313" key="4">
    <source>
        <dbReference type="Proteomes" id="UP000192472"/>
    </source>
</evidence>
<dbReference type="InterPro" id="IPR050097">
    <property type="entry name" value="Ferredoxin-NADP_redctase_2"/>
</dbReference>
<organism evidence="3 4">
    <name type="scientific">Reichenbachiella faecimaris</name>
    <dbReference type="NCBI Taxonomy" id="692418"/>
    <lineage>
        <taxon>Bacteria</taxon>
        <taxon>Pseudomonadati</taxon>
        <taxon>Bacteroidota</taxon>
        <taxon>Cytophagia</taxon>
        <taxon>Cytophagales</taxon>
        <taxon>Reichenbachiellaceae</taxon>
        <taxon>Reichenbachiella</taxon>
    </lineage>
</organism>
<dbReference type="Pfam" id="PF13738">
    <property type="entry name" value="Pyr_redox_3"/>
    <property type="match status" value="1"/>
</dbReference>
<evidence type="ECO:0000256" key="2">
    <source>
        <dbReference type="ARBA" id="ARBA00023002"/>
    </source>
</evidence>
<dbReference type="RefSeq" id="WP_084372459.1">
    <property type="nucleotide sequence ID" value="NZ_FWYF01000002.1"/>
</dbReference>
<dbReference type="STRING" id="692418.SAMN04488029_1810"/>
<keyword evidence="4" id="KW-1185">Reference proteome</keyword>
<dbReference type="OrthoDB" id="9778740at2"/>
<dbReference type="AlphaFoldDB" id="A0A1W2GBP5"/>
<keyword evidence="1" id="KW-0285">Flavoprotein</keyword>
<dbReference type="InterPro" id="IPR036188">
    <property type="entry name" value="FAD/NAD-bd_sf"/>
</dbReference>
<name>A0A1W2GBP5_REIFA</name>
<dbReference type="Gene3D" id="3.50.50.60">
    <property type="entry name" value="FAD/NAD(P)-binding domain"/>
    <property type="match status" value="1"/>
</dbReference>
<dbReference type="GO" id="GO:0016491">
    <property type="term" value="F:oxidoreductase activity"/>
    <property type="evidence" value="ECO:0007669"/>
    <property type="project" value="UniProtKB-KW"/>
</dbReference>
<reference evidence="3 4" key="1">
    <citation type="submission" date="2017-04" db="EMBL/GenBank/DDBJ databases">
        <authorList>
            <person name="Afonso C.L."/>
            <person name="Miller P.J."/>
            <person name="Scott M.A."/>
            <person name="Spackman E."/>
            <person name="Goraichik I."/>
            <person name="Dimitrov K.M."/>
            <person name="Suarez D.L."/>
            <person name="Swayne D.E."/>
        </authorList>
    </citation>
    <scope>NUCLEOTIDE SEQUENCE [LARGE SCALE GENOMIC DNA]</scope>
    <source>
        <strain evidence="3 4">DSM 26133</strain>
    </source>
</reference>
<sequence>MSDKLDVVIIGAGPIGLACGIEAKKNNLTYQILEKGCLVNSLYNYPMNMTFFSTSDKLEIGGVPFISHNNKPTRAEALEYYRRVTTSWELNVNLYEGVQEVMKGEYFEILSEKTTYIARNLIIATGFYDLPFLLNVPGEHLPKVKHYYDEPHPYFGQKIIVVGAANSAVDVALETYRKGAEVTMVVREPEINPRVKYWVKPDIENRIKESSILAYFDSSITEIREKEVDIQTSKGSKTLANDFVLAMTGYQPNFTFLKSMGVKIESDEMQTPAHNPETMETNVKGIYLAGVICGGLQTNKWFIENSRIHAEVIIKEIVKNEIMINDISSNIH</sequence>
<proteinExistence type="predicted"/>
<dbReference type="PROSITE" id="PS51257">
    <property type="entry name" value="PROKAR_LIPOPROTEIN"/>
    <property type="match status" value="1"/>
</dbReference>
<dbReference type="PANTHER" id="PTHR48105">
    <property type="entry name" value="THIOREDOXIN REDUCTASE 1-RELATED-RELATED"/>
    <property type="match status" value="1"/>
</dbReference>
<gene>
    <name evidence="3" type="ORF">SAMN04488029_1810</name>
</gene>
<dbReference type="InterPro" id="IPR023856">
    <property type="entry name" value="Bdr"/>
</dbReference>
<keyword evidence="2" id="KW-0560">Oxidoreductase</keyword>